<evidence type="ECO:0000256" key="1">
    <source>
        <dbReference type="ARBA" id="ARBA00004604"/>
    </source>
</evidence>
<dbReference type="Proteomes" id="UP001057375">
    <property type="component" value="Unassembled WGS sequence"/>
</dbReference>
<evidence type="ECO:0000256" key="7">
    <source>
        <dbReference type="SAM" id="MobiDB-lite"/>
    </source>
</evidence>
<gene>
    <name evidence="8" type="ORF">ADUPG1_014335</name>
</gene>
<dbReference type="Pfam" id="PF06102">
    <property type="entry name" value="RRP36"/>
    <property type="match status" value="1"/>
</dbReference>
<evidence type="ECO:0000313" key="9">
    <source>
        <dbReference type="Proteomes" id="UP001057375"/>
    </source>
</evidence>
<evidence type="ECO:0000256" key="3">
    <source>
        <dbReference type="ARBA" id="ARBA00022517"/>
    </source>
</evidence>
<evidence type="ECO:0000256" key="6">
    <source>
        <dbReference type="RuleBase" id="RU368027"/>
    </source>
</evidence>
<keyword evidence="6" id="KW-0687">Ribonucleoprotein</keyword>
<feature type="compositionally biased region" description="Basic residues" evidence="7">
    <location>
        <begin position="176"/>
        <end position="191"/>
    </location>
</feature>
<reference evidence="8" key="1">
    <citation type="submission" date="2022-03" db="EMBL/GenBank/DDBJ databases">
        <title>Draft genome sequence of Aduncisulcus paluster, a free-living microaerophilic Fornicata.</title>
        <authorList>
            <person name="Yuyama I."/>
            <person name="Kume K."/>
            <person name="Tamura T."/>
            <person name="Inagaki Y."/>
            <person name="Hashimoto T."/>
        </authorList>
    </citation>
    <scope>NUCLEOTIDE SEQUENCE</scope>
    <source>
        <strain evidence="8">NY0171</strain>
    </source>
</reference>
<evidence type="ECO:0000256" key="2">
    <source>
        <dbReference type="ARBA" id="ARBA00009418"/>
    </source>
</evidence>
<organism evidence="8 9">
    <name type="scientific">Aduncisulcus paluster</name>
    <dbReference type="NCBI Taxonomy" id="2918883"/>
    <lineage>
        <taxon>Eukaryota</taxon>
        <taxon>Metamonada</taxon>
        <taxon>Carpediemonas-like organisms</taxon>
        <taxon>Aduncisulcus</taxon>
    </lineage>
</organism>
<evidence type="ECO:0000256" key="4">
    <source>
        <dbReference type="ARBA" id="ARBA00022552"/>
    </source>
</evidence>
<feature type="compositionally biased region" description="Basic residues" evidence="7">
    <location>
        <begin position="145"/>
        <end position="159"/>
    </location>
</feature>
<protein>
    <recommendedName>
        <fullName evidence="6">rRNA biogenesis protein RRP36</fullName>
    </recommendedName>
</protein>
<dbReference type="PANTHER" id="PTHR21738:SF0">
    <property type="entry name" value="RIBOSOMAL RNA PROCESSING PROTEIN 36 HOMOLOG"/>
    <property type="match status" value="1"/>
</dbReference>
<keyword evidence="5 6" id="KW-0539">Nucleus</keyword>
<keyword evidence="4 6" id="KW-0698">rRNA processing</keyword>
<dbReference type="InterPro" id="IPR009292">
    <property type="entry name" value="RRP36"/>
</dbReference>
<accession>A0ABQ5KCE0</accession>
<keyword evidence="3 6" id="KW-0690">Ribosome biogenesis</keyword>
<comment type="function">
    <text evidence="6">Component of the 90S pre-ribosome involved in the maturation of rRNAs. Required for early cleavages of the pre-RNAs in the 40S ribosomal subunit maturation pathway.</text>
</comment>
<evidence type="ECO:0000256" key="5">
    <source>
        <dbReference type="ARBA" id="ARBA00023242"/>
    </source>
</evidence>
<proteinExistence type="inferred from homology"/>
<dbReference type="PANTHER" id="PTHR21738">
    <property type="entry name" value="RIBOSOMAL RNA PROCESSING PROTEIN 36 HOMOLOG"/>
    <property type="match status" value="1"/>
</dbReference>
<evidence type="ECO:0000313" key="8">
    <source>
        <dbReference type="EMBL" id="GKT30210.1"/>
    </source>
</evidence>
<sequence length="191" mass="23100">MVRSSRPAKTHGLGIRDQPKTRDPRFFGSGDTKQDKRIFSDDYKFLETARRREIDTLGAELETIKQELGEDVIDDPEYQRKTKLRTKLYNAQKESEYATLEKKVKQRFINKELKRVSKGKKAYYVKNKHLKKAIEEEKMRKLKKEGRLKKYKERKRHQQERKDDKMTVFTRVNKNERRKKPDFKGKKRYDK</sequence>
<comment type="subcellular location">
    <subcellularLocation>
        <location evidence="1 6">Nucleus</location>
        <location evidence="1 6">Nucleolus</location>
    </subcellularLocation>
</comment>
<comment type="caution">
    <text evidence="8">The sequence shown here is derived from an EMBL/GenBank/DDBJ whole genome shotgun (WGS) entry which is preliminary data.</text>
</comment>
<comment type="similarity">
    <text evidence="2 6">Belongs to the RRP36 family.</text>
</comment>
<dbReference type="EMBL" id="BQXS01014068">
    <property type="protein sequence ID" value="GKT30210.1"/>
    <property type="molecule type" value="Genomic_DNA"/>
</dbReference>
<name>A0ABQ5KCE0_9EUKA</name>
<keyword evidence="9" id="KW-1185">Reference proteome</keyword>
<comment type="subunit">
    <text evidence="6">Associates with 90S and pre-40S pre-ribosomal particles.</text>
</comment>
<feature type="region of interest" description="Disordered" evidence="7">
    <location>
        <begin position="145"/>
        <end position="191"/>
    </location>
</feature>
<feature type="region of interest" description="Disordered" evidence="7">
    <location>
        <begin position="1"/>
        <end position="35"/>
    </location>
</feature>